<dbReference type="EMBL" id="HACA01028026">
    <property type="protein sequence ID" value="CDW45387.1"/>
    <property type="molecule type" value="Transcribed_RNA"/>
</dbReference>
<proteinExistence type="predicted"/>
<evidence type="ECO:0000313" key="1">
    <source>
        <dbReference type="EMBL" id="CDW45387.1"/>
    </source>
</evidence>
<accession>A0A0K2V5I3</accession>
<organism evidence="1">
    <name type="scientific">Lepeophtheirus salmonis</name>
    <name type="common">Salmon louse</name>
    <name type="synonym">Caligus salmonis</name>
    <dbReference type="NCBI Taxonomy" id="72036"/>
    <lineage>
        <taxon>Eukaryota</taxon>
        <taxon>Metazoa</taxon>
        <taxon>Ecdysozoa</taxon>
        <taxon>Arthropoda</taxon>
        <taxon>Crustacea</taxon>
        <taxon>Multicrustacea</taxon>
        <taxon>Hexanauplia</taxon>
        <taxon>Copepoda</taxon>
        <taxon>Siphonostomatoida</taxon>
        <taxon>Caligidae</taxon>
        <taxon>Lepeophtheirus</taxon>
    </lineage>
</organism>
<dbReference type="AlphaFoldDB" id="A0A0K2V5I3"/>
<sequence length="96" mass="10482">MDMVVTATAIKKATEQLVLSKDPTVTVITANAKKDTFIAEDMERAMVKSTAMEVHRVNTATVITANVSMVSVQPAMVDATKMFSSPRCYPINLVEF</sequence>
<name>A0A0K2V5I3_LEPSM</name>
<reference evidence="1" key="1">
    <citation type="submission" date="2014-05" db="EMBL/GenBank/DDBJ databases">
        <authorList>
            <person name="Chronopoulou M."/>
        </authorList>
    </citation>
    <scope>NUCLEOTIDE SEQUENCE</scope>
    <source>
        <tissue evidence="1">Whole organism</tissue>
    </source>
</reference>
<protein>
    <submittedName>
        <fullName evidence="1">Uncharacterized protein</fullName>
    </submittedName>
</protein>